<dbReference type="InterPro" id="IPR011991">
    <property type="entry name" value="ArsR-like_HTH"/>
</dbReference>
<organism evidence="5 6">
    <name type="scientific">Candidatus Enterococcus myersii</name>
    <dbReference type="NCBI Taxonomy" id="2815322"/>
    <lineage>
        <taxon>Bacteria</taxon>
        <taxon>Bacillati</taxon>
        <taxon>Bacillota</taxon>
        <taxon>Bacilli</taxon>
        <taxon>Lactobacillales</taxon>
        <taxon>Enterococcaceae</taxon>
        <taxon>Enterococcus</taxon>
    </lineage>
</organism>
<dbReference type="PRINTS" id="PR00778">
    <property type="entry name" value="HTHARSR"/>
</dbReference>
<dbReference type="InterPro" id="IPR051081">
    <property type="entry name" value="HTH_MetalResp_TranReg"/>
</dbReference>
<evidence type="ECO:0000256" key="1">
    <source>
        <dbReference type="ARBA" id="ARBA00023015"/>
    </source>
</evidence>
<dbReference type="SMART" id="SM00418">
    <property type="entry name" value="HTH_ARSR"/>
    <property type="match status" value="1"/>
</dbReference>
<keyword evidence="2" id="KW-0238">DNA-binding</keyword>
<dbReference type="RefSeq" id="WP_016173357.1">
    <property type="nucleotide sequence ID" value="NZ_JAFLVT010000008.1"/>
</dbReference>
<dbReference type="Gene3D" id="1.10.10.10">
    <property type="entry name" value="Winged helix-like DNA-binding domain superfamily/Winged helix DNA-binding domain"/>
    <property type="match status" value="1"/>
</dbReference>
<comment type="caution">
    <text evidence="5">The sequence shown here is derived from an EMBL/GenBank/DDBJ whole genome shotgun (WGS) entry which is preliminary data.</text>
</comment>
<dbReference type="GeneID" id="77488388"/>
<keyword evidence="1" id="KW-0805">Transcription regulation</keyword>
<evidence type="ECO:0000259" key="4">
    <source>
        <dbReference type="PROSITE" id="PS50987"/>
    </source>
</evidence>
<dbReference type="InterPro" id="IPR036390">
    <property type="entry name" value="WH_DNA-bd_sf"/>
</dbReference>
<evidence type="ECO:0000313" key="6">
    <source>
        <dbReference type="Proteomes" id="UP000664256"/>
    </source>
</evidence>
<sequence length="115" mass="13073">MNYDEISIMLKALADPKRLKIIDILSCGSLCACDILDHFDFTQPTLSHHMKVLEKAGIVTVTKDKIWHHYQLTESFADQFMGSMMQLFSDKDDCICNKLNCNCKGEKNDEKIGAI</sequence>
<dbReference type="Proteomes" id="UP000664256">
    <property type="component" value="Unassembled WGS sequence"/>
</dbReference>
<reference evidence="5 6" key="1">
    <citation type="submission" date="2021-03" db="EMBL/GenBank/DDBJ databases">
        <title>Enterococcal diversity collection.</title>
        <authorList>
            <person name="Gilmore M.S."/>
            <person name="Schwartzman J."/>
            <person name="Van Tyne D."/>
            <person name="Martin M."/>
            <person name="Earl A.M."/>
            <person name="Manson A.L."/>
            <person name="Straub T."/>
            <person name="Salamzade R."/>
            <person name="Saavedra J."/>
            <person name="Lebreton F."/>
            <person name="Prichula J."/>
            <person name="Schaufler K."/>
            <person name="Gaca A."/>
            <person name="Sgardioli B."/>
            <person name="Wagenaar J."/>
            <person name="Strong T."/>
        </authorList>
    </citation>
    <scope>NUCLEOTIDE SEQUENCE [LARGE SCALE GENOMIC DNA]</scope>
    <source>
        <strain evidence="5 6">MJM12</strain>
    </source>
</reference>
<evidence type="ECO:0000256" key="2">
    <source>
        <dbReference type="ARBA" id="ARBA00023125"/>
    </source>
</evidence>
<evidence type="ECO:0000256" key="3">
    <source>
        <dbReference type="ARBA" id="ARBA00023163"/>
    </source>
</evidence>
<dbReference type="CDD" id="cd00090">
    <property type="entry name" value="HTH_ARSR"/>
    <property type="match status" value="1"/>
</dbReference>
<name>A0ABS3H6G5_9ENTE</name>
<dbReference type="EMBL" id="JAFLVT010000008">
    <property type="protein sequence ID" value="MBO0449014.1"/>
    <property type="molecule type" value="Genomic_DNA"/>
</dbReference>
<dbReference type="InterPro" id="IPR001845">
    <property type="entry name" value="HTH_ArsR_DNA-bd_dom"/>
</dbReference>
<gene>
    <name evidence="5" type="ORF">JZO76_05635</name>
</gene>
<dbReference type="SUPFAM" id="SSF46785">
    <property type="entry name" value="Winged helix' DNA-binding domain"/>
    <property type="match status" value="1"/>
</dbReference>
<dbReference type="PROSITE" id="PS00846">
    <property type="entry name" value="HTH_ARSR_1"/>
    <property type="match status" value="1"/>
</dbReference>
<protein>
    <submittedName>
        <fullName evidence="5">Winged helix-turn-helix transcriptional regulator</fullName>
    </submittedName>
</protein>
<keyword evidence="6" id="KW-1185">Reference proteome</keyword>
<proteinExistence type="predicted"/>
<dbReference type="Pfam" id="PF01022">
    <property type="entry name" value="HTH_5"/>
    <property type="match status" value="1"/>
</dbReference>
<dbReference type="InterPro" id="IPR018334">
    <property type="entry name" value="ArsR_HTH"/>
</dbReference>
<dbReference type="PANTHER" id="PTHR33154">
    <property type="entry name" value="TRANSCRIPTIONAL REGULATOR, ARSR FAMILY"/>
    <property type="match status" value="1"/>
</dbReference>
<feature type="domain" description="HTH arsR-type" evidence="4">
    <location>
        <begin position="1"/>
        <end position="92"/>
    </location>
</feature>
<accession>A0ABS3H6G5</accession>
<dbReference type="PROSITE" id="PS50987">
    <property type="entry name" value="HTH_ARSR_2"/>
    <property type="match status" value="1"/>
</dbReference>
<dbReference type="InterPro" id="IPR036388">
    <property type="entry name" value="WH-like_DNA-bd_sf"/>
</dbReference>
<evidence type="ECO:0000313" key="5">
    <source>
        <dbReference type="EMBL" id="MBO0449014.1"/>
    </source>
</evidence>
<dbReference type="PANTHER" id="PTHR33154:SF18">
    <property type="entry name" value="ARSENICAL RESISTANCE OPERON REPRESSOR"/>
    <property type="match status" value="1"/>
</dbReference>
<dbReference type="NCBIfam" id="NF033788">
    <property type="entry name" value="HTH_metalloreg"/>
    <property type="match status" value="1"/>
</dbReference>
<keyword evidence="3" id="KW-0804">Transcription</keyword>